<dbReference type="AlphaFoldDB" id="A0AAE1PMV3"/>
<comment type="caution">
    <text evidence="2">The sequence shown here is derived from an EMBL/GenBank/DDBJ whole genome shotgun (WGS) entry which is preliminary data.</text>
</comment>
<dbReference type="Proteomes" id="UP001292094">
    <property type="component" value="Unassembled WGS sequence"/>
</dbReference>
<gene>
    <name evidence="2" type="ORF">Pmani_018365</name>
</gene>
<protein>
    <submittedName>
        <fullName evidence="2">Uncharacterized protein</fullName>
    </submittedName>
</protein>
<dbReference type="EMBL" id="JAWZYT010001684">
    <property type="protein sequence ID" value="KAK4310032.1"/>
    <property type="molecule type" value="Genomic_DNA"/>
</dbReference>
<evidence type="ECO:0000256" key="1">
    <source>
        <dbReference type="SAM" id="MobiDB-lite"/>
    </source>
</evidence>
<sequence length="86" mass="9753">MEKGVGFKNKSKDATKKVKETLKKVIHHFRTFVLIIPESSSDKEKDKVKLSALKTIPFIAPENLKQLPGFNKDKDKEQINSDLAKS</sequence>
<reference evidence="2" key="1">
    <citation type="submission" date="2023-11" db="EMBL/GenBank/DDBJ databases">
        <title>Genome assemblies of two species of porcelain crab, Petrolisthes cinctipes and Petrolisthes manimaculis (Anomura: Porcellanidae).</title>
        <authorList>
            <person name="Angst P."/>
        </authorList>
    </citation>
    <scope>NUCLEOTIDE SEQUENCE</scope>
    <source>
        <strain evidence="2">PB745_02</strain>
        <tissue evidence="2">Gill</tissue>
    </source>
</reference>
<accession>A0AAE1PMV3</accession>
<feature type="region of interest" description="Disordered" evidence="1">
    <location>
        <begin position="67"/>
        <end position="86"/>
    </location>
</feature>
<evidence type="ECO:0000313" key="2">
    <source>
        <dbReference type="EMBL" id="KAK4310032.1"/>
    </source>
</evidence>
<keyword evidence="3" id="KW-1185">Reference proteome</keyword>
<proteinExistence type="predicted"/>
<feature type="compositionally biased region" description="Basic and acidic residues" evidence="1">
    <location>
        <begin position="71"/>
        <end position="86"/>
    </location>
</feature>
<name>A0AAE1PMV3_9EUCA</name>
<evidence type="ECO:0000313" key="3">
    <source>
        <dbReference type="Proteomes" id="UP001292094"/>
    </source>
</evidence>
<organism evidence="2 3">
    <name type="scientific">Petrolisthes manimaculis</name>
    <dbReference type="NCBI Taxonomy" id="1843537"/>
    <lineage>
        <taxon>Eukaryota</taxon>
        <taxon>Metazoa</taxon>
        <taxon>Ecdysozoa</taxon>
        <taxon>Arthropoda</taxon>
        <taxon>Crustacea</taxon>
        <taxon>Multicrustacea</taxon>
        <taxon>Malacostraca</taxon>
        <taxon>Eumalacostraca</taxon>
        <taxon>Eucarida</taxon>
        <taxon>Decapoda</taxon>
        <taxon>Pleocyemata</taxon>
        <taxon>Anomura</taxon>
        <taxon>Galatheoidea</taxon>
        <taxon>Porcellanidae</taxon>
        <taxon>Petrolisthes</taxon>
    </lineage>
</organism>